<dbReference type="OrthoDB" id="980756at2"/>
<dbReference type="EMBL" id="JMIH01000021">
    <property type="protein sequence ID" value="KEO73651.1"/>
    <property type="molecule type" value="Genomic_DNA"/>
</dbReference>
<proteinExistence type="predicted"/>
<evidence type="ECO:0000256" key="1">
    <source>
        <dbReference type="SAM" id="Phobius"/>
    </source>
</evidence>
<keyword evidence="1" id="KW-0812">Transmembrane</keyword>
<evidence type="ECO:0000313" key="3">
    <source>
        <dbReference type="Proteomes" id="UP000027821"/>
    </source>
</evidence>
<gene>
    <name evidence="2" type="ORF">EL17_12185</name>
</gene>
<feature type="transmembrane region" description="Helical" evidence="1">
    <location>
        <begin position="20"/>
        <end position="44"/>
    </location>
</feature>
<comment type="caution">
    <text evidence="2">The sequence shown here is derived from an EMBL/GenBank/DDBJ whole genome shotgun (WGS) entry which is preliminary data.</text>
</comment>
<sequence>MEKNLPSYPQFTMPMRGILLIAGMYTVAWGAFFKWFGSALINWFSFGEPRHMEYNLFGTFGLIIGIVLFLSAFYPINWRWLILVGIIGKIILAIWFGLYYLEMLGWNKRTAFHLLFNEIIWLLPLSYIYMRALKVTTYLQSLG</sequence>
<feature type="transmembrane region" description="Helical" evidence="1">
    <location>
        <begin position="56"/>
        <end position="74"/>
    </location>
</feature>
<keyword evidence="1" id="KW-1133">Transmembrane helix</keyword>
<dbReference type="eggNOG" id="ENOG50342WI">
    <property type="taxonomic scope" value="Bacteria"/>
</dbReference>
<protein>
    <submittedName>
        <fullName evidence="2">Uncharacterized protein</fullName>
    </submittedName>
</protein>
<reference evidence="2 3" key="1">
    <citation type="submission" date="2014-04" db="EMBL/GenBank/DDBJ databases">
        <title>Characterization and application of a salt tolerant electro-active bacterium.</title>
        <authorList>
            <person name="Yang L."/>
            <person name="Wei S."/>
            <person name="Tay Q.X.M."/>
        </authorList>
    </citation>
    <scope>NUCLEOTIDE SEQUENCE [LARGE SCALE GENOMIC DNA]</scope>
    <source>
        <strain evidence="2 3">LY1</strain>
    </source>
</reference>
<keyword evidence="1" id="KW-0472">Membrane</keyword>
<dbReference type="Proteomes" id="UP000027821">
    <property type="component" value="Unassembled WGS sequence"/>
</dbReference>
<dbReference type="AlphaFoldDB" id="A0A074KUL8"/>
<feature type="transmembrane region" description="Helical" evidence="1">
    <location>
        <begin position="112"/>
        <end position="130"/>
    </location>
</feature>
<keyword evidence="3" id="KW-1185">Reference proteome</keyword>
<organism evidence="2 3">
    <name type="scientific">Anditalea andensis</name>
    <dbReference type="NCBI Taxonomy" id="1048983"/>
    <lineage>
        <taxon>Bacteria</taxon>
        <taxon>Pseudomonadati</taxon>
        <taxon>Bacteroidota</taxon>
        <taxon>Cytophagia</taxon>
        <taxon>Cytophagales</taxon>
        <taxon>Cytophagaceae</taxon>
        <taxon>Anditalea</taxon>
    </lineage>
</organism>
<feature type="transmembrane region" description="Helical" evidence="1">
    <location>
        <begin position="80"/>
        <end position="100"/>
    </location>
</feature>
<dbReference type="RefSeq" id="WP_035074692.1">
    <property type="nucleotide sequence ID" value="NZ_JMIH01000021.1"/>
</dbReference>
<name>A0A074KUL8_9BACT</name>
<evidence type="ECO:0000313" key="2">
    <source>
        <dbReference type="EMBL" id="KEO73651.1"/>
    </source>
</evidence>
<accession>A0A074KUL8</accession>